<keyword evidence="4" id="KW-1185">Reference proteome</keyword>
<dbReference type="EMBL" id="JH817924">
    <property type="protein sequence ID" value="EKC18062.1"/>
    <property type="molecule type" value="Genomic_DNA"/>
</dbReference>
<evidence type="ECO:0000313" key="3">
    <source>
        <dbReference type="EnsemblMetazoa" id="G22193.3:cds"/>
    </source>
</evidence>
<protein>
    <submittedName>
        <fullName evidence="2 3">Uncharacterized protein</fullName>
    </submittedName>
</protein>
<dbReference type="Proteomes" id="UP000005408">
    <property type="component" value="Unassembled WGS sequence"/>
</dbReference>
<evidence type="ECO:0000256" key="1">
    <source>
        <dbReference type="SAM" id="MobiDB-lite"/>
    </source>
</evidence>
<reference evidence="3" key="2">
    <citation type="submission" date="2022-08" db="UniProtKB">
        <authorList>
            <consortium name="EnsemblMetazoa"/>
        </authorList>
    </citation>
    <scope>IDENTIFICATION</scope>
    <source>
        <strain evidence="3">05x7-T-G4-1.051#20</strain>
    </source>
</reference>
<sequence length="168" mass="18794">MKISAQELQHSLQGENISSEMEFLVGKLQNNYIGRCKQRMRSSPYCVVKHWKAHSLINDSSFLSSSSSSHHIVPKCSKCLSRNCGCSIARESTTAAAATQSAITDSVTLLRQLLRKQTLIQEAVHRLQTRTSHSDEFQFDYDVEDNSLGRPSAAYTSYESESESDVDN</sequence>
<feature type="region of interest" description="Disordered" evidence="1">
    <location>
        <begin position="146"/>
        <end position="168"/>
    </location>
</feature>
<dbReference type="HOGENOM" id="CLU_1588115_0_0_1"/>
<dbReference type="AlphaFoldDB" id="K1P2T2"/>
<dbReference type="EnsemblMetazoa" id="G22193.4">
    <property type="protein sequence ID" value="G22193.4:cds"/>
    <property type="gene ID" value="G22193"/>
</dbReference>
<organism evidence="2">
    <name type="scientific">Magallana gigas</name>
    <name type="common">Pacific oyster</name>
    <name type="synonym">Crassostrea gigas</name>
    <dbReference type="NCBI Taxonomy" id="29159"/>
    <lineage>
        <taxon>Eukaryota</taxon>
        <taxon>Metazoa</taxon>
        <taxon>Spiralia</taxon>
        <taxon>Lophotrochozoa</taxon>
        <taxon>Mollusca</taxon>
        <taxon>Bivalvia</taxon>
        <taxon>Autobranchia</taxon>
        <taxon>Pteriomorphia</taxon>
        <taxon>Ostreida</taxon>
        <taxon>Ostreoidea</taxon>
        <taxon>Ostreidae</taxon>
        <taxon>Magallana</taxon>
    </lineage>
</organism>
<proteinExistence type="predicted"/>
<accession>K1P2T2</accession>
<evidence type="ECO:0000313" key="4">
    <source>
        <dbReference type="Proteomes" id="UP000005408"/>
    </source>
</evidence>
<reference evidence="2" key="1">
    <citation type="journal article" date="2012" name="Nature">
        <title>The oyster genome reveals stress adaptation and complexity of shell formation.</title>
        <authorList>
            <person name="Zhang G."/>
            <person name="Fang X."/>
            <person name="Guo X."/>
            <person name="Li L."/>
            <person name="Luo R."/>
            <person name="Xu F."/>
            <person name="Yang P."/>
            <person name="Zhang L."/>
            <person name="Wang X."/>
            <person name="Qi H."/>
            <person name="Xiong Z."/>
            <person name="Que H."/>
            <person name="Xie Y."/>
            <person name="Holland P.W."/>
            <person name="Paps J."/>
            <person name="Zhu Y."/>
            <person name="Wu F."/>
            <person name="Chen Y."/>
            <person name="Wang J."/>
            <person name="Peng C."/>
            <person name="Meng J."/>
            <person name="Yang L."/>
            <person name="Liu J."/>
            <person name="Wen B."/>
            <person name="Zhang N."/>
            <person name="Huang Z."/>
            <person name="Zhu Q."/>
            <person name="Feng Y."/>
            <person name="Mount A."/>
            <person name="Hedgecock D."/>
            <person name="Xu Z."/>
            <person name="Liu Y."/>
            <person name="Domazet-Loso T."/>
            <person name="Du Y."/>
            <person name="Sun X."/>
            <person name="Zhang S."/>
            <person name="Liu B."/>
            <person name="Cheng P."/>
            <person name="Jiang X."/>
            <person name="Li J."/>
            <person name="Fan D."/>
            <person name="Wang W."/>
            <person name="Fu W."/>
            <person name="Wang T."/>
            <person name="Wang B."/>
            <person name="Zhang J."/>
            <person name="Peng Z."/>
            <person name="Li Y."/>
            <person name="Li N."/>
            <person name="Wang J."/>
            <person name="Chen M."/>
            <person name="He Y."/>
            <person name="Tan F."/>
            <person name="Song X."/>
            <person name="Zheng Q."/>
            <person name="Huang R."/>
            <person name="Yang H."/>
            <person name="Du X."/>
            <person name="Chen L."/>
            <person name="Yang M."/>
            <person name="Gaffney P.M."/>
            <person name="Wang S."/>
            <person name="Luo L."/>
            <person name="She Z."/>
            <person name="Ming Y."/>
            <person name="Huang W."/>
            <person name="Zhang S."/>
            <person name="Huang B."/>
            <person name="Zhang Y."/>
            <person name="Qu T."/>
            <person name="Ni P."/>
            <person name="Miao G."/>
            <person name="Wang J."/>
            <person name="Wang Q."/>
            <person name="Steinberg C.E."/>
            <person name="Wang H."/>
            <person name="Li N."/>
            <person name="Qian L."/>
            <person name="Zhang G."/>
            <person name="Li Y."/>
            <person name="Yang H."/>
            <person name="Liu X."/>
            <person name="Wang J."/>
            <person name="Yin Y."/>
            <person name="Wang J."/>
        </authorList>
    </citation>
    <scope>NUCLEOTIDE SEQUENCE [LARGE SCALE GENOMIC DNA]</scope>
    <source>
        <strain evidence="2">05x7-T-G4-1.051#20</strain>
    </source>
</reference>
<dbReference type="EnsemblMetazoa" id="G22193.3">
    <property type="protein sequence ID" value="G22193.3:cds"/>
    <property type="gene ID" value="G22193"/>
</dbReference>
<dbReference type="EnsemblMetazoa" id="G22193.5">
    <property type="protein sequence ID" value="G22193.5:cds"/>
    <property type="gene ID" value="G22193"/>
</dbReference>
<gene>
    <name evidence="2" type="ORF">CGI_10015284</name>
</gene>
<name>K1P2T2_MAGGI</name>
<evidence type="ECO:0000313" key="2">
    <source>
        <dbReference type="EMBL" id="EKC18062.1"/>
    </source>
</evidence>